<name>A0A1I1QEY9_9ACTN</name>
<feature type="transmembrane region" description="Helical" evidence="2">
    <location>
        <begin position="76"/>
        <end position="98"/>
    </location>
</feature>
<evidence type="ECO:0000313" key="4">
    <source>
        <dbReference type="Proteomes" id="UP000199207"/>
    </source>
</evidence>
<keyword evidence="4" id="KW-1185">Reference proteome</keyword>
<feature type="transmembrane region" description="Helical" evidence="2">
    <location>
        <begin position="232"/>
        <end position="252"/>
    </location>
</feature>
<feature type="transmembrane region" description="Helical" evidence="2">
    <location>
        <begin position="45"/>
        <end position="64"/>
    </location>
</feature>
<dbReference type="GO" id="GO:0140359">
    <property type="term" value="F:ABC-type transporter activity"/>
    <property type="evidence" value="ECO:0007669"/>
    <property type="project" value="InterPro"/>
</dbReference>
<dbReference type="PANTHER" id="PTHR37305:SF1">
    <property type="entry name" value="MEMBRANE PROTEIN"/>
    <property type="match status" value="1"/>
</dbReference>
<feature type="region of interest" description="Disordered" evidence="1">
    <location>
        <begin position="1"/>
        <end position="24"/>
    </location>
</feature>
<keyword evidence="2" id="KW-0472">Membrane</keyword>
<evidence type="ECO:0000313" key="3">
    <source>
        <dbReference type="EMBL" id="SFD20724.1"/>
    </source>
</evidence>
<evidence type="ECO:0000256" key="2">
    <source>
        <dbReference type="SAM" id="Phobius"/>
    </source>
</evidence>
<sequence length="265" mass="26934">MSSTSTSPAPAPVPPAPARAPRGPAVYHPTVGRLTLRALLGRRRALILMALPALLLLISVLIRTQTGADDRAAAEILGGFALAAMVPLIGVVAGTGAIGPEIDDGSVVYLLSKPVKRHVIITTKLLVAVGVTMLFTALPTLVAGVILGGNSQRIAVAYAAAAAVASIAYSAVFLLMGTVSRNAVVLGLVYALVWEALFGSLVPGARALSIQQWGLSIAERIAAPGAGIESEVGLAAGIILLTVATVGATWYAGRRLRALTLAGEA</sequence>
<protein>
    <submittedName>
        <fullName evidence="3">ABC-2 type transport system permease protein</fullName>
    </submittedName>
</protein>
<feature type="transmembrane region" description="Helical" evidence="2">
    <location>
        <begin position="154"/>
        <end position="176"/>
    </location>
</feature>
<dbReference type="Proteomes" id="UP000199207">
    <property type="component" value="Unassembled WGS sequence"/>
</dbReference>
<feature type="transmembrane region" description="Helical" evidence="2">
    <location>
        <begin position="119"/>
        <end position="148"/>
    </location>
</feature>
<reference evidence="3 4" key="1">
    <citation type="submission" date="2016-10" db="EMBL/GenBank/DDBJ databases">
        <authorList>
            <person name="de Groot N.N."/>
        </authorList>
    </citation>
    <scope>NUCLEOTIDE SEQUENCE [LARGE SCALE GENOMIC DNA]</scope>
    <source>
        <strain evidence="3 4">CGMCC 4.5739</strain>
    </source>
</reference>
<dbReference type="PANTHER" id="PTHR37305">
    <property type="entry name" value="INTEGRAL MEMBRANE PROTEIN-RELATED"/>
    <property type="match status" value="1"/>
</dbReference>
<proteinExistence type="predicted"/>
<dbReference type="GO" id="GO:0005886">
    <property type="term" value="C:plasma membrane"/>
    <property type="evidence" value="ECO:0007669"/>
    <property type="project" value="UniProtKB-SubCell"/>
</dbReference>
<keyword evidence="2" id="KW-0812">Transmembrane</keyword>
<feature type="compositionally biased region" description="Pro residues" evidence="1">
    <location>
        <begin position="9"/>
        <end position="18"/>
    </location>
</feature>
<organism evidence="3 4">
    <name type="scientific">Streptomyces aidingensis</name>
    <dbReference type="NCBI Taxonomy" id="910347"/>
    <lineage>
        <taxon>Bacteria</taxon>
        <taxon>Bacillati</taxon>
        <taxon>Actinomycetota</taxon>
        <taxon>Actinomycetes</taxon>
        <taxon>Kitasatosporales</taxon>
        <taxon>Streptomycetaceae</taxon>
        <taxon>Streptomyces</taxon>
    </lineage>
</organism>
<dbReference type="Pfam" id="PF12679">
    <property type="entry name" value="ABC2_membrane_2"/>
    <property type="match status" value="1"/>
</dbReference>
<accession>A0A1I1QEY9</accession>
<keyword evidence="2" id="KW-1133">Transmembrane helix</keyword>
<dbReference type="STRING" id="910347.SAMN05421773_11171"/>
<feature type="transmembrane region" description="Helical" evidence="2">
    <location>
        <begin position="183"/>
        <end position="202"/>
    </location>
</feature>
<evidence type="ECO:0000256" key="1">
    <source>
        <dbReference type="SAM" id="MobiDB-lite"/>
    </source>
</evidence>
<dbReference type="AlphaFoldDB" id="A0A1I1QEY9"/>
<dbReference type="EMBL" id="FOLM01000011">
    <property type="protein sequence ID" value="SFD20724.1"/>
    <property type="molecule type" value="Genomic_DNA"/>
</dbReference>
<gene>
    <name evidence="3" type="ORF">SAMN05421773_11171</name>
</gene>